<evidence type="ECO:0000313" key="14">
    <source>
        <dbReference type="EMBL" id="GAA3567070.1"/>
    </source>
</evidence>
<dbReference type="CDD" id="cd00075">
    <property type="entry name" value="HATPase"/>
    <property type="match status" value="1"/>
</dbReference>
<feature type="domain" description="HAMP" evidence="13">
    <location>
        <begin position="187"/>
        <end position="240"/>
    </location>
</feature>
<dbReference type="InterPro" id="IPR036890">
    <property type="entry name" value="HATPase_C_sf"/>
</dbReference>
<dbReference type="InterPro" id="IPR004358">
    <property type="entry name" value="Sig_transdc_His_kin-like_C"/>
</dbReference>
<evidence type="ECO:0000259" key="13">
    <source>
        <dbReference type="PROSITE" id="PS50885"/>
    </source>
</evidence>
<dbReference type="InterPro" id="IPR003660">
    <property type="entry name" value="HAMP_dom"/>
</dbReference>
<evidence type="ECO:0000256" key="10">
    <source>
        <dbReference type="ARBA" id="ARBA00023136"/>
    </source>
</evidence>
<organism evidence="14 15">
    <name type="scientific">Microlunatus spumicola</name>
    <dbReference type="NCBI Taxonomy" id="81499"/>
    <lineage>
        <taxon>Bacteria</taxon>
        <taxon>Bacillati</taxon>
        <taxon>Actinomycetota</taxon>
        <taxon>Actinomycetes</taxon>
        <taxon>Propionibacteriales</taxon>
        <taxon>Propionibacteriaceae</taxon>
        <taxon>Microlunatus</taxon>
    </lineage>
</organism>
<proteinExistence type="predicted"/>
<dbReference type="Pfam" id="PF00512">
    <property type="entry name" value="HisKA"/>
    <property type="match status" value="1"/>
</dbReference>
<keyword evidence="4" id="KW-0597">Phosphoprotein</keyword>
<dbReference type="SUPFAM" id="SSF55874">
    <property type="entry name" value="ATPase domain of HSP90 chaperone/DNA topoisomerase II/histidine kinase"/>
    <property type="match status" value="1"/>
</dbReference>
<evidence type="ECO:0000256" key="7">
    <source>
        <dbReference type="ARBA" id="ARBA00022777"/>
    </source>
</evidence>
<feature type="transmembrane region" description="Helical" evidence="11">
    <location>
        <begin position="165"/>
        <end position="186"/>
    </location>
</feature>
<feature type="transmembrane region" description="Helical" evidence="11">
    <location>
        <begin position="132"/>
        <end position="153"/>
    </location>
</feature>
<evidence type="ECO:0000256" key="1">
    <source>
        <dbReference type="ARBA" id="ARBA00000085"/>
    </source>
</evidence>
<dbReference type="RefSeq" id="WP_204910472.1">
    <property type="nucleotide sequence ID" value="NZ_BAAAYR010000002.1"/>
</dbReference>
<dbReference type="InterPro" id="IPR050428">
    <property type="entry name" value="TCS_sensor_his_kinase"/>
</dbReference>
<keyword evidence="15" id="KW-1185">Reference proteome</keyword>
<reference evidence="15" key="1">
    <citation type="journal article" date="2019" name="Int. J. Syst. Evol. Microbiol.">
        <title>The Global Catalogue of Microorganisms (GCM) 10K type strain sequencing project: providing services to taxonomists for standard genome sequencing and annotation.</title>
        <authorList>
            <consortium name="The Broad Institute Genomics Platform"/>
            <consortium name="The Broad Institute Genome Sequencing Center for Infectious Disease"/>
            <person name="Wu L."/>
            <person name="Ma J."/>
        </authorList>
    </citation>
    <scope>NUCLEOTIDE SEQUENCE [LARGE SCALE GENOMIC DNA]</scope>
    <source>
        <strain evidence="15">JCM 16540</strain>
    </source>
</reference>
<evidence type="ECO:0000256" key="3">
    <source>
        <dbReference type="ARBA" id="ARBA00012438"/>
    </source>
</evidence>
<dbReference type="GO" id="GO:0016301">
    <property type="term" value="F:kinase activity"/>
    <property type="evidence" value="ECO:0007669"/>
    <property type="project" value="UniProtKB-KW"/>
</dbReference>
<keyword evidence="7 14" id="KW-0418">Kinase</keyword>
<evidence type="ECO:0000256" key="6">
    <source>
        <dbReference type="ARBA" id="ARBA00022692"/>
    </source>
</evidence>
<evidence type="ECO:0000256" key="11">
    <source>
        <dbReference type="SAM" id="Phobius"/>
    </source>
</evidence>
<dbReference type="SMART" id="SM00387">
    <property type="entry name" value="HATPase_c"/>
    <property type="match status" value="1"/>
</dbReference>
<evidence type="ECO:0000256" key="8">
    <source>
        <dbReference type="ARBA" id="ARBA00022989"/>
    </source>
</evidence>
<comment type="caution">
    <text evidence="14">The sequence shown here is derived from an EMBL/GenBank/DDBJ whole genome shotgun (WGS) entry which is preliminary data.</text>
</comment>
<accession>A0ABP6XH25</accession>
<keyword evidence="8 11" id="KW-1133">Transmembrane helix</keyword>
<dbReference type="EC" id="2.7.13.3" evidence="3"/>
<dbReference type="InterPro" id="IPR005467">
    <property type="entry name" value="His_kinase_dom"/>
</dbReference>
<protein>
    <recommendedName>
        <fullName evidence="3">histidine kinase</fullName>
        <ecNumber evidence="3">2.7.13.3</ecNumber>
    </recommendedName>
</protein>
<dbReference type="SMART" id="SM00388">
    <property type="entry name" value="HisKA"/>
    <property type="match status" value="1"/>
</dbReference>
<evidence type="ECO:0000256" key="5">
    <source>
        <dbReference type="ARBA" id="ARBA00022679"/>
    </source>
</evidence>
<keyword evidence="6 11" id="KW-0812">Transmembrane</keyword>
<dbReference type="CDD" id="cd00082">
    <property type="entry name" value="HisKA"/>
    <property type="match status" value="1"/>
</dbReference>
<dbReference type="PROSITE" id="PS50109">
    <property type="entry name" value="HIS_KIN"/>
    <property type="match status" value="1"/>
</dbReference>
<feature type="transmembrane region" description="Helical" evidence="11">
    <location>
        <begin position="20"/>
        <end position="40"/>
    </location>
</feature>
<evidence type="ECO:0000256" key="4">
    <source>
        <dbReference type="ARBA" id="ARBA00022553"/>
    </source>
</evidence>
<keyword evidence="10 11" id="KW-0472">Membrane</keyword>
<dbReference type="SUPFAM" id="SSF47384">
    <property type="entry name" value="Homodimeric domain of signal transducing histidine kinase"/>
    <property type="match status" value="1"/>
</dbReference>
<dbReference type="Pfam" id="PF02518">
    <property type="entry name" value="HATPase_c"/>
    <property type="match status" value="1"/>
</dbReference>
<dbReference type="InterPro" id="IPR036097">
    <property type="entry name" value="HisK_dim/P_sf"/>
</dbReference>
<evidence type="ECO:0000256" key="2">
    <source>
        <dbReference type="ARBA" id="ARBA00004236"/>
    </source>
</evidence>
<dbReference type="Gene3D" id="3.30.565.10">
    <property type="entry name" value="Histidine kinase-like ATPase, C-terminal domain"/>
    <property type="match status" value="1"/>
</dbReference>
<dbReference type="EMBL" id="BAAAYR010000002">
    <property type="protein sequence ID" value="GAA3567070.1"/>
    <property type="molecule type" value="Genomic_DNA"/>
</dbReference>
<keyword evidence="9" id="KW-0902">Two-component regulatory system</keyword>
<dbReference type="Pfam" id="PF00672">
    <property type="entry name" value="HAMP"/>
    <property type="match status" value="1"/>
</dbReference>
<feature type="domain" description="Histidine kinase" evidence="12">
    <location>
        <begin position="248"/>
        <end position="456"/>
    </location>
</feature>
<dbReference type="PANTHER" id="PTHR45436">
    <property type="entry name" value="SENSOR HISTIDINE KINASE YKOH"/>
    <property type="match status" value="1"/>
</dbReference>
<dbReference type="PROSITE" id="PS50885">
    <property type="entry name" value="HAMP"/>
    <property type="match status" value="1"/>
</dbReference>
<dbReference type="Gene3D" id="1.10.287.130">
    <property type="match status" value="1"/>
</dbReference>
<gene>
    <name evidence="14" type="ORF">GCM10022197_23960</name>
</gene>
<dbReference type="InterPro" id="IPR003594">
    <property type="entry name" value="HATPase_dom"/>
</dbReference>
<dbReference type="PRINTS" id="PR00344">
    <property type="entry name" value="BCTRLSENSOR"/>
</dbReference>
<evidence type="ECO:0000256" key="9">
    <source>
        <dbReference type="ARBA" id="ARBA00023012"/>
    </source>
</evidence>
<dbReference type="Proteomes" id="UP001500767">
    <property type="component" value="Unassembled WGS sequence"/>
</dbReference>
<comment type="subcellular location">
    <subcellularLocation>
        <location evidence="2">Cell membrane</location>
    </subcellularLocation>
</comment>
<dbReference type="Gene3D" id="6.10.340.10">
    <property type="match status" value="1"/>
</dbReference>
<keyword evidence="5" id="KW-0808">Transferase</keyword>
<name>A0ABP6XH25_9ACTN</name>
<evidence type="ECO:0000313" key="15">
    <source>
        <dbReference type="Proteomes" id="UP001500767"/>
    </source>
</evidence>
<comment type="catalytic activity">
    <reaction evidence="1">
        <text>ATP + protein L-histidine = ADP + protein N-phospho-L-histidine.</text>
        <dbReference type="EC" id="2.7.13.3"/>
    </reaction>
</comment>
<sequence>MEGVWSYLRRKPLQRRVTVLMTIAVAVAILLSNVAGYVALRTTLFQASQSIALSIANDLVAPASASIRQSGQLSTEVQQAGGVIVEAVGADGTVARVPGEVNALVIEPGDLASAVADGPTGRRMGVDDAGRPYVVVSVPLGTTGYALVVARPLATVLGILETERLILLLVIGASILAAAVISGFVARSSLRPVRQLTAAVEHVTDTKDFQPISVRYVAGDLATLAAAFNQLLRSVTRMRERQSRLVADAGHELRTPLTSLTTNVDLLARDLNADHLTTAQKGAILGDVRAQLAELTDLVGDLVQLSRDDSAGAFRPVDLRDVVGAAVERVRRRAGDRVLDVQLDELHMVGDPDGLERTVTNLLDNAVKWSPAGSTVRVRLQGNRLRVSDSGPGIPEADLPYVFDRFFRGETARKTHGTGLGLSIVAKTVEDHGGTVTAGRSDDGGAEFTVQLPGVTSREALPGVLVPSA</sequence>
<dbReference type="InterPro" id="IPR003661">
    <property type="entry name" value="HisK_dim/P_dom"/>
</dbReference>
<dbReference type="PANTHER" id="PTHR45436:SF5">
    <property type="entry name" value="SENSOR HISTIDINE KINASE TRCS"/>
    <property type="match status" value="1"/>
</dbReference>
<evidence type="ECO:0000259" key="12">
    <source>
        <dbReference type="PROSITE" id="PS50109"/>
    </source>
</evidence>
<dbReference type="SMART" id="SM00304">
    <property type="entry name" value="HAMP"/>
    <property type="match status" value="1"/>
</dbReference>